<evidence type="ECO:0000256" key="2">
    <source>
        <dbReference type="ARBA" id="ARBA00022801"/>
    </source>
</evidence>
<dbReference type="AlphaFoldDB" id="A0A0J1GPQ2"/>
<dbReference type="InterPro" id="IPR006330">
    <property type="entry name" value="Ado/ade_deaminase"/>
</dbReference>
<dbReference type="GO" id="GO:0043103">
    <property type="term" value="P:hypoxanthine salvage"/>
    <property type="evidence" value="ECO:0007669"/>
    <property type="project" value="UniProtKB-UniRule"/>
</dbReference>
<keyword evidence="8" id="KW-1185">Reference proteome</keyword>
<comment type="caution">
    <text evidence="7">The sequence shown here is derived from an EMBL/GenBank/DDBJ whole genome shotgun (WGS) entry which is preliminary data.</text>
</comment>
<evidence type="ECO:0000313" key="7">
    <source>
        <dbReference type="EMBL" id="KLV01728.1"/>
    </source>
</evidence>
<dbReference type="InterPro" id="IPR001365">
    <property type="entry name" value="A_deaminase_dom"/>
</dbReference>
<keyword evidence="4 5" id="KW-0546">Nucleotide metabolism</keyword>
<comment type="catalytic activity">
    <reaction evidence="5">
        <text>adenine + H2O + H(+) = hypoxanthine + NH4(+)</text>
        <dbReference type="Rhea" id="RHEA:23688"/>
        <dbReference type="ChEBI" id="CHEBI:15377"/>
        <dbReference type="ChEBI" id="CHEBI:15378"/>
        <dbReference type="ChEBI" id="CHEBI:16708"/>
        <dbReference type="ChEBI" id="CHEBI:17368"/>
        <dbReference type="ChEBI" id="CHEBI:28938"/>
        <dbReference type="EC" id="3.5.4.2"/>
    </reaction>
</comment>
<comment type="cofactor">
    <cofactor evidence="5">
        <name>Zn(2+)</name>
        <dbReference type="ChEBI" id="CHEBI:29105"/>
    </cofactor>
    <text evidence="5">Binds 1 zinc ion per subunit.</text>
</comment>
<dbReference type="OrthoDB" id="105475at2"/>
<feature type="site" description="Important for catalytic activity" evidence="5">
    <location>
        <position position="218"/>
    </location>
</feature>
<feature type="active site" description="Proton donor" evidence="5">
    <location>
        <position position="197"/>
    </location>
</feature>
<organism evidence="7 8">
    <name type="scientific">Photobacterium aphoticum</name>
    <dbReference type="NCBI Taxonomy" id="754436"/>
    <lineage>
        <taxon>Bacteria</taxon>
        <taxon>Pseudomonadati</taxon>
        <taxon>Pseudomonadota</taxon>
        <taxon>Gammaproteobacteria</taxon>
        <taxon>Vibrionales</taxon>
        <taxon>Vibrionaceae</taxon>
        <taxon>Photobacterium</taxon>
    </lineage>
</organism>
<dbReference type="HAMAP" id="MF_01962">
    <property type="entry name" value="Adenine_deaminase"/>
    <property type="match status" value="1"/>
</dbReference>
<comment type="function">
    <text evidence="5">Catalyzes the hydrolytic deamination of adenine to hypoxanthine. Plays an important role in the purine salvage pathway and in nitrogen catabolism.</text>
</comment>
<dbReference type="GO" id="GO:0006146">
    <property type="term" value="P:adenine catabolic process"/>
    <property type="evidence" value="ECO:0007669"/>
    <property type="project" value="UniProtKB-UniRule"/>
</dbReference>
<dbReference type="Gene3D" id="3.20.20.140">
    <property type="entry name" value="Metal-dependent hydrolases"/>
    <property type="match status" value="1"/>
</dbReference>
<dbReference type="PANTHER" id="PTHR43114">
    <property type="entry name" value="ADENINE DEAMINASE"/>
    <property type="match status" value="1"/>
</dbReference>
<protein>
    <recommendedName>
        <fullName evidence="5">Adenine deaminase</fullName>
        <shortName evidence="5">ADE</shortName>
        <ecNumber evidence="5">3.5.4.2</ecNumber>
    </recommendedName>
    <alternativeName>
        <fullName evidence="5">Adenine aminohydrolase</fullName>
        <shortName evidence="5">AAH</shortName>
    </alternativeName>
</protein>
<comment type="similarity">
    <text evidence="5">Belongs to the metallo-dependent hydrolases superfamily. Adenosine and AMP deaminases family. Adenine deaminase type 2 subfamily.</text>
</comment>
<accession>A0A0J1GPQ2</accession>
<evidence type="ECO:0000256" key="1">
    <source>
        <dbReference type="ARBA" id="ARBA00022723"/>
    </source>
</evidence>
<dbReference type="Pfam" id="PF00962">
    <property type="entry name" value="A_deaminase"/>
    <property type="match status" value="1"/>
</dbReference>
<feature type="domain" description="Adenosine deaminase" evidence="6">
    <location>
        <begin position="9"/>
        <end position="329"/>
    </location>
</feature>
<dbReference type="NCBIfam" id="NF006850">
    <property type="entry name" value="PRK09358.1-6"/>
    <property type="match status" value="1"/>
</dbReference>
<feature type="binding site" evidence="5">
    <location>
        <position position="16"/>
    </location>
    <ligand>
        <name>Zn(2+)</name>
        <dbReference type="ChEBI" id="CHEBI:29105"/>
        <note>catalytic</note>
    </ligand>
</feature>
<feature type="binding site" evidence="5">
    <location>
        <position position="276"/>
    </location>
    <ligand>
        <name>substrate</name>
    </ligand>
</feature>
<keyword evidence="2 5" id="KW-0378">Hydrolase</keyword>
<dbReference type="SUPFAM" id="SSF51556">
    <property type="entry name" value="Metallo-dependent hydrolases"/>
    <property type="match status" value="1"/>
</dbReference>
<dbReference type="GO" id="GO:0000034">
    <property type="term" value="F:adenine deaminase activity"/>
    <property type="evidence" value="ECO:0007669"/>
    <property type="project" value="UniProtKB-UniRule"/>
</dbReference>
<dbReference type="Proteomes" id="UP000036426">
    <property type="component" value="Unassembled WGS sequence"/>
</dbReference>
<dbReference type="GO" id="GO:0008270">
    <property type="term" value="F:zinc ion binding"/>
    <property type="evidence" value="ECO:0007669"/>
    <property type="project" value="UniProtKB-UniRule"/>
</dbReference>
<feature type="binding site" evidence="5">
    <location>
        <position position="14"/>
    </location>
    <ligand>
        <name>Zn(2+)</name>
        <dbReference type="ChEBI" id="CHEBI:29105"/>
        <note>catalytic</note>
    </ligand>
</feature>
<dbReference type="PATRIC" id="fig|754436.4.peg.984"/>
<dbReference type="InterPro" id="IPR028892">
    <property type="entry name" value="ADE"/>
</dbReference>
<dbReference type="RefSeq" id="WP_047873180.1">
    <property type="nucleotide sequence ID" value="NZ_BMYC01000001.1"/>
</dbReference>
<dbReference type="GO" id="GO:0005829">
    <property type="term" value="C:cytosol"/>
    <property type="evidence" value="ECO:0007669"/>
    <property type="project" value="TreeGrafter"/>
</dbReference>
<sequence length="339" mass="38203">MKGFISGLPKVELHLHIEGTLEPEMLFTIAQKNGVTLPFESIAALRDAYQFNDLQSFLDLYYWGAKVLRTEQDFYDLTFAYLERCHDEHVMHTEIFFDPQSHMQNGVAFATVLNGIDRALQEGKAQWGISSGLILCFLRHLSEASAIETLRQALPYKEKIIAVGLDSSEIGHPPEKFVQVFAMAREAGWPTVAHAGEEGPSENIWRALEDLQVSRIDHGVRCSDDSALVETLRQRYVPLTVCPLSNVKLQVFDDLSQHNIMQLVEQGLCITINSDDPAYLGGYMTANMLAVAETFDVSKAEMARFTERAITASFLPEEEKDVLRARLAQYLAHQFHPII</sequence>
<reference evidence="7 8" key="1">
    <citation type="submission" date="2015-05" db="EMBL/GenBank/DDBJ databases">
        <title>Photobacterium galathea sp. nov.</title>
        <authorList>
            <person name="Machado H."/>
            <person name="Gram L."/>
        </authorList>
    </citation>
    <scope>NUCLEOTIDE SEQUENCE [LARGE SCALE GENOMIC DNA]</scope>
    <source>
        <strain evidence="7 8">DSM 25995</strain>
    </source>
</reference>
<feature type="binding site" evidence="5">
    <location>
        <position position="275"/>
    </location>
    <ligand>
        <name>Zn(2+)</name>
        <dbReference type="ChEBI" id="CHEBI:29105"/>
        <note>catalytic</note>
    </ligand>
</feature>
<keyword evidence="1 5" id="KW-0479">Metal-binding</keyword>
<dbReference type="EMBL" id="LDOV01000010">
    <property type="protein sequence ID" value="KLV01728.1"/>
    <property type="molecule type" value="Genomic_DNA"/>
</dbReference>
<evidence type="ECO:0000313" key="8">
    <source>
        <dbReference type="Proteomes" id="UP000036426"/>
    </source>
</evidence>
<dbReference type="PANTHER" id="PTHR43114:SF6">
    <property type="entry name" value="ADENINE DEAMINASE"/>
    <property type="match status" value="1"/>
</dbReference>
<feature type="binding site" evidence="5">
    <location>
        <position position="194"/>
    </location>
    <ligand>
        <name>Zn(2+)</name>
        <dbReference type="ChEBI" id="CHEBI:29105"/>
        <note>catalytic</note>
    </ligand>
</feature>
<dbReference type="CDD" id="cd01320">
    <property type="entry name" value="ADA"/>
    <property type="match status" value="1"/>
</dbReference>
<dbReference type="NCBIfam" id="TIGR01430">
    <property type="entry name" value="aden_deam"/>
    <property type="match status" value="1"/>
</dbReference>
<evidence type="ECO:0000256" key="3">
    <source>
        <dbReference type="ARBA" id="ARBA00022833"/>
    </source>
</evidence>
<proteinExistence type="inferred from homology"/>
<keyword evidence="3 5" id="KW-0862">Zinc</keyword>
<dbReference type="EC" id="3.5.4.2" evidence="5"/>
<dbReference type="InterPro" id="IPR032466">
    <property type="entry name" value="Metal_Hydrolase"/>
</dbReference>
<gene>
    <name evidence="7" type="ORF">ABT58_04620</name>
</gene>
<evidence type="ECO:0000256" key="4">
    <source>
        <dbReference type="ARBA" id="ARBA00023080"/>
    </source>
</evidence>
<name>A0A0J1GPQ2_9GAMM</name>
<evidence type="ECO:0000256" key="5">
    <source>
        <dbReference type="HAMAP-Rule" id="MF_01962"/>
    </source>
</evidence>
<evidence type="ECO:0000259" key="6">
    <source>
        <dbReference type="Pfam" id="PF00962"/>
    </source>
</evidence>
<dbReference type="GO" id="GO:0009117">
    <property type="term" value="P:nucleotide metabolic process"/>
    <property type="evidence" value="ECO:0007669"/>
    <property type="project" value="UniProtKB-KW"/>
</dbReference>